<proteinExistence type="predicted"/>
<dbReference type="AlphaFoldDB" id="A0A1S1X7I0"/>
<evidence type="ECO:0000313" key="2">
    <source>
        <dbReference type="Proteomes" id="UP000239469"/>
    </source>
</evidence>
<dbReference type="Proteomes" id="UP000239469">
    <property type="component" value="Unassembled WGS sequence"/>
</dbReference>
<comment type="caution">
    <text evidence="1">The sequence shown here is derived from an EMBL/GenBank/DDBJ whole genome shotgun (WGS) entry which is preliminary data.</text>
</comment>
<gene>
    <name evidence="1" type="ORF">BUE93_03995</name>
</gene>
<evidence type="ECO:0000313" key="1">
    <source>
        <dbReference type="EMBL" id="PRP72057.1"/>
    </source>
</evidence>
<organism evidence="1 2">
    <name type="scientific">Chromobacterium amazonense</name>
    <dbReference type="NCBI Taxonomy" id="1382803"/>
    <lineage>
        <taxon>Bacteria</taxon>
        <taxon>Pseudomonadati</taxon>
        <taxon>Pseudomonadota</taxon>
        <taxon>Betaproteobacteria</taxon>
        <taxon>Neisseriales</taxon>
        <taxon>Chromobacteriaceae</taxon>
        <taxon>Chromobacterium</taxon>
    </lineage>
</organism>
<protein>
    <submittedName>
        <fullName evidence="1">Uncharacterized protein</fullName>
    </submittedName>
</protein>
<reference evidence="1 2" key="1">
    <citation type="submission" date="2017-01" db="EMBL/GenBank/DDBJ databases">
        <title>New insights into the genetic diversity of Chromobacterium isolated from tropical freshwater lake.</title>
        <authorList>
            <person name="Santos A.B."/>
            <person name="Nascimento A.M."/>
            <person name="Da Silva P.C."/>
        </authorList>
    </citation>
    <scope>NUCLEOTIDE SEQUENCE [LARGE SCALE GENOMIC DNA]</scope>
    <source>
        <strain evidence="1 2">56AF</strain>
    </source>
</reference>
<accession>A0A1S1X7I0</accession>
<name>A0A1S1X7I0_9NEIS</name>
<dbReference type="EMBL" id="MTBD01000006">
    <property type="protein sequence ID" value="PRP72057.1"/>
    <property type="molecule type" value="Genomic_DNA"/>
</dbReference>
<dbReference type="OrthoDB" id="8595261at2"/>
<dbReference type="RefSeq" id="WP_071110086.1">
    <property type="nucleotide sequence ID" value="NZ_CAWMOE010000029.1"/>
</dbReference>
<sequence>MKNRFWKNATIITAIALLVICTGYLRMRSSLLAMDIGEMNKSQFWKASSLVLLDGEERSALSHFTSDKATNWHKFFTLASGMTVRQVIESGQAAQISASGASR</sequence>